<proteinExistence type="predicted"/>
<evidence type="ECO:0000313" key="3">
    <source>
        <dbReference type="Proteomes" id="UP000002724"/>
    </source>
</evidence>
<sequence length="381" mass="43448">MGLANQMKSLSEEMLSSFKERVKDNEALVADVAEKMKQYRDEQEETAKKISNNAAELKKTLDSGEKDRLGKYAQLIGSIQKDIDSIEKEVKDLIQDFSKARTVLASDLNKFFTEENTARAQNEKSRMAEYELYIGKISAEVSSIFNYTNEMLERFGTEHKEMSDELRAELNKTRNERFEYTHALLKSIQERIADIGNENLNAARKLKKDMDQGEADRLKEYNTLFERISREVTELRTSTASLLDNCSADRAEGAGYWKEMQEKIAAIRSGGEVVTSDKIEKPVVKVAEKTEIKAVINELPVFEEKMPVVNIETPQVASESTLEEKILQYINSHHEGVKVSDMEEPLHETRMKIGFAAKCLLDAGKVSKVENLYYPIKKTFK</sequence>
<feature type="coiled-coil region" evidence="1">
    <location>
        <begin position="22"/>
        <end position="96"/>
    </location>
</feature>
<gene>
    <name evidence="2" type="ordered locus">Ppha_1816</name>
</gene>
<evidence type="ECO:0000256" key="1">
    <source>
        <dbReference type="SAM" id="Coils"/>
    </source>
</evidence>
<reference evidence="2 3" key="1">
    <citation type="submission" date="2008-06" db="EMBL/GenBank/DDBJ databases">
        <title>Complete sequence of Pelodictyon phaeoclathratiforme BU-1.</title>
        <authorList>
            <consortium name="US DOE Joint Genome Institute"/>
            <person name="Lucas S."/>
            <person name="Copeland A."/>
            <person name="Lapidus A."/>
            <person name="Glavina del Rio T."/>
            <person name="Dalin E."/>
            <person name="Tice H."/>
            <person name="Bruce D."/>
            <person name="Goodwin L."/>
            <person name="Pitluck S."/>
            <person name="Schmutz J."/>
            <person name="Larimer F."/>
            <person name="Land M."/>
            <person name="Hauser L."/>
            <person name="Kyrpides N."/>
            <person name="Mikhailova N."/>
            <person name="Liu Z."/>
            <person name="Li T."/>
            <person name="Zhao F."/>
            <person name="Overmann J."/>
            <person name="Bryant D.A."/>
            <person name="Richardson P."/>
        </authorList>
    </citation>
    <scope>NUCLEOTIDE SEQUENCE [LARGE SCALE GENOMIC DNA]</scope>
    <source>
        <strain evidence="3">DSM 5477 / BU-1</strain>
    </source>
</reference>
<keyword evidence="3" id="KW-1185">Reference proteome</keyword>
<dbReference type="EMBL" id="CP001110">
    <property type="protein sequence ID" value="ACF44047.1"/>
    <property type="molecule type" value="Genomic_DNA"/>
</dbReference>
<evidence type="ECO:0000313" key="2">
    <source>
        <dbReference type="EMBL" id="ACF44047.1"/>
    </source>
</evidence>
<dbReference type="Proteomes" id="UP000002724">
    <property type="component" value="Chromosome"/>
</dbReference>
<dbReference type="STRING" id="324925.Ppha_1816"/>
<organism evidence="2 3">
    <name type="scientific">Pelodictyon phaeoclathratiforme (strain DSM 5477 / BU-1)</name>
    <dbReference type="NCBI Taxonomy" id="324925"/>
    <lineage>
        <taxon>Bacteria</taxon>
        <taxon>Pseudomonadati</taxon>
        <taxon>Chlorobiota</taxon>
        <taxon>Chlorobiia</taxon>
        <taxon>Chlorobiales</taxon>
        <taxon>Chlorobiaceae</taxon>
        <taxon>Chlorobium/Pelodictyon group</taxon>
        <taxon>Pelodictyon</taxon>
    </lineage>
</organism>
<dbReference type="AlphaFoldDB" id="B4SBJ3"/>
<dbReference type="KEGG" id="pph:Ppha_1816"/>
<accession>B4SBJ3</accession>
<protein>
    <submittedName>
        <fullName evidence="2">Uncharacterized protein</fullName>
    </submittedName>
</protein>
<dbReference type="OrthoDB" id="1441367at2"/>
<name>B4SBJ3_PELPB</name>
<keyword evidence="1" id="KW-0175">Coiled coil</keyword>
<dbReference type="HOGENOM" id="CLU_713406_0_0_10"/>
<dbReference type="eggNOG" id="ENOG5033TS3">
    <property type="taxonomic scope" value="Bacteria"/>
</dbReference>